<evidence type="ECO:0000313" key="8">
    <source>
        <dbReference type="Proteomes" id="UP001432322"/>
    </source>
</evidence>
<sequence>LSRVSSCIDVDECAAGVAKCDSASTKCMNRAGGYTCNCLQGFQPELACPNPSSLSTTRISVSSKLPGQQLSSASSWCASPDDDDRLLRLHFAAPTVVEKLHFERENGGFPTEIAIAYSSVDGM</sequence>
<reference evidence="7" key="1">
    <citation type="submission" date="2023-10" db="EMBL/GenBank/DDBJ databases">
        <title>Genome assembly of Pristionchus species.</title>
        <authorList>
            <person name="Yoshida K."/>
            <person name="Sommer R.J."/>
        </authorList>
    </citation>
    <scope>NUCLEOTIDE SEQUENCE</scope>
    <source>
        <strain evidence="7">RS5133</strain>
    </source>
</reference>
<gene>
    <name evidence="7" type="ORF">PFISCL1PPCAC_16607</name>
</gene>
<protein>
    <recommendedName>
        <fullName evidence="6">EGF-like domain-containing protein</fullName>
    </recommendedName>
</protein>
<evidence type="ECO:0000256" key="1">
    <source>
        <dbReference type="ARBA" id="ARBA00022536"/>
    </source>
</evidence>
<dbReference type="PROSITE" id="PS01187">
    <property type="entry name" value="EGF_CA"/>
    <property type="match status" value="1"/>
</dbReference>
<evidence type="ECO:0000256" key="4">
    <source>
        <dbReference type="ARBA" id="ARBA00023157"/>
    </source>
</evidence>
<dbReference type="InterPro" id="IPR000742">
    <property type="entry name" value="EGF"/>
</dbReference>
<dbReference type="SUPFAM" id="SSF57196">
    <property type="entry name" value="EGF/Laminin"/>
    <property type="match status" value="1"/>
</dbReference>
<dbReference type="PROSITE" id="PS00010">
    <property type="entry name" value="ASX_HYDROXYL"/>
    <property type="match status" value="1"/>
</dbReference>
<keyword evidence="2" id="KW-0732">Signal</keyword>
<dbReference type="Pfam" id="PF07645">
    <property type="entry name" value="EGF_CA"/>
    <property type="match status" value="1"/>
</dbReference>
<dbReference type="InterPro" id="IPR000152">
    <property type="entry name" value="EGF-type_Asp/Asn_hydroxyl_site"/>
</dbReference>
<proteinExistence type="predicted"/>
<dbReference type="GO" id="GO:0005509">
    <property type="term" value="F:calcium ion binding"/>
    <property type="evidence" value="ECO:0007669"/>
    <property type="project" value="InterPro"/>
</dbReference>
<evidence type="ECO:0000259" key="6">
    <source>
        <dbReference type="PROSITE" id="PS50026"/>
    </source>
</evidence>
<dbReference type="EMBL" id="BTSY01000004">
    <property type="protein sequence ID" value="GMT25310.1"/>
    <property type="molecule type" value="Genomic_DNA"/>
</dbReference>
<dbReference type="InterPro" id="IPR001881">
    <property type="entry name" value="EGF-like_Ca-bd_dom"/>
</dbReference>
<evidence type="ECO:0000256" key="3">
    <source>
        <dbReference type="ARBA" id="ARBA00022737"/>
    </source>
</evidence>
<name>A0AAV5W0F6_9BILA</name>
<dbReference type="InterPro" id="IPR018097">
    <property type="entry name" value="EGF_Ca-bd_CS"/>
</dbReference>
<feature type="non-terminal residue" evidence="7">
    <location>
        <position position="123"/>
    </location>
</feature>
<dbReference type="PROSITE" id="PS01186">
    <property type="entry name" value="EGF_2"/>
    <property type="match status" value="1"/>
</dbReference>
<keyword evidence="3" id="KW-0677">Repeat</keyword>
<dbReference type="AlphaFoldDB" id="A0AAV5W0F6"/>
<keyword evidence="8" id="KW-1185">Reference proteome</keyword>
<dbReference type="Gene3D" id="2.10.25.10">
    <property type="entry name" value="Laminin"/>
    <property type="match status" value="1"/>
</dbReference>
<dbReference type="CDD" id="cd00054">
    <property type="entry name" value="EGF_CA"/>
    <property type="match status" value="1"/>
</dbReference>
<accession>A0AAV5W0F6</accession>
<comment type="caution">
    <text evidence="7">The sequence shown here is derived from an EMBL/GenBank/DDBJ whole genome shotgun (WGS) entry which is preliminary data.</text>
</comment>
<dbReference type="FunFam" id="2.10.25.10:FF:000038">
    <property type="entry name" value="Fibrillin 2"/>
    <property type="match status" value="1"/>
</dbReference>
<evidence type="ECO:0000256" key="2">
    <source>
        <dbReference type="ARBA" id="ARBA00022729"/>
    </source>
</evidence>
<feature type="domain" description="EGF-like" evidence="6">
    <location>
        <begin position="9"/>
        <end position="49"/>
    </location>
</feature>
<evidence type="ECO:0000313" key="7">
    <source>
        <dbReference type="EMBL" id="GMT25310.1"/>
    </source>
</evidence>
<feature type="non-terminal residue" evidence="7">
    <location>
        <position position="1"/>
    </location>
</feature>
<keyword evidence="1 5" id="KW-0245">EGF-like domain</keyword>
<dbReference type="Proteomes" id="UP001432322">
    <property type="component" value="Unassembled WGS sequence"/>
</dbReference>
<keyword evidence="4" id="KW-1015">Disulfide bond</keyword>
<evidence type="ECO:0000256" key="5">
    <source>
        <dbReference type="PROSITE-ProRule" id="PRU00076"/>
    </source>
</evidence>
<dbReference type="SMART" id="SM00179">
    <property type="entry name" value="EGF_CA"/>
    <property type="match status" value="1"/>
</dbReference>
<organism evidence="7 8">
    <name type="scientific">Pristionchus fissidentatus</name>
    <dbReference type="NCBI Taxonomy" id="1538716"/>
    <lineage>
        <taxon>Eukaryota</taxon>
        <taxon>Metazoa</taxon>
        <taxon>Ecdysozoa</taxon>
        <taxon>Nematoda</taxon>
        <taxon>Chromadorea</taxon>
        <taxon>Rhabditida</taxon>
        <taxon>Rhabditina</taxon>
        <taxon>Diplogasteromorpha</taxon>
        <taxon>Diplogasteroidea</taxon>
        <taxon>Neodiplogasteridae</taxon>
        <taxon>Pristionchus</taxon>
    </lineage>
</organism>
<comment type="caution">
    <text evidence="5">Lacks conserved residue(s) required for the propagation of feature annotation.</text>
</comment>
<dbReference type="InterPro" id="IPR049883">
    <property type="entry name" value="NOTCH1_EGF-like"/>
</dbReference>
<dbReference type="PROSITE" id="PS50026">
    <property type="entry name" value="EGF_3"/>
    <property type="match status" value="1"/>
</dbReference>